<dbReference type="InterPro" id="IPR005252">
    <property type="entry name" value="CoaBC"/>
</dbReference>
<feature type="domain" description="Flavoprotein" evidence="5">
    <location>
        <begin position="3"/>
        <end position="169"/>
    </location>
</feature>
<keyword evidence="3" id="KW-0460">Magnesium</keyword>
<evidence type="ECO:0000259" key="6">
    <source>
        <dbReference type="Pfam" id="PF04127"/>
    </source>
</evidence>
<dbReference type="InterPro" id="IPR036551">
    <property type="entry name" value="Flavin_trans-like"/>
</dbReference>
<comment type="pathway">
    <text evidence="3 4">Cofactor biosynthesis; coenzyme A biosynthesis; CoA from (R)-pantothenate: step 3/5.</text>
</comment>
<keyword evidence="2 3" id="KW-0456">Lyase</keyword>
<dbReference type="Pfam" id="PF02441">
    <property type="entry name" value="Flavoprotein"/>
    <property type="match status" value="1"/>
</dbReference>
<dbReference type="HAMAP" id="MF_02225">
    <property type="entry name" value="CoaBC"/>
    <property type="match status" value="1"/>
</dbReference>
<comment type="similarity">
    <text evidence="3 4">In the C-terminal section; belongs to the PPC synthetase family.</text>
</comment>
<dbReference type="InterPro" id="IPR007085">
    <property type="entry name" value="DNA/pantothenate-metab_flavo_C"/>
</dbReference>
<proteinExistence type="inferred from homology"/>
<feature type="active site" description="Proton donor" evidence="3">
    <location>
        <position position="153"/>
    </location>
</feature>
<keyword evidence="3 4" id="KW-0288">FMN</keyword>
<evidence type="ECO:0000256" key="4">
    <source>
        <dbReference type="RuleBase" id="RU364078"/>
    </source>
</evidence>
<evidence type="ECO:0000259" key="5">
    <source>
        <dbReference type="Pfam" id="PF02441"/>
    </source>
</evidence>
<sequence>MQKHILLAITGGIAAYKSCELVRLLKKQGHHITVAMSQAATEFVAPQTFQALSGNPVLTEQGGAGNGMAHINATRAADIMLIAPATANTLAKIAHGIADNLITEMVAARNCPLVVAPAMNVEMWHNPANLRNIKQLAQDGVHVLQPAAGEQACGETGVGRMQEPSDIAELLPDFWLDKPLLGKKVVLTVGASYEAIDPVRGITNISSGQMGVALARACRQAGAQVDVIYANLQVPLPKGMAYTEQAQSAQAMYDAVFRRLDLGADVFIGVAAVADYRVKNRATQKLKKDGSGSPPVIELTENPDILQAVAQRENAPFCVGFAAESENVLAYARAKRAKKGVPLLVANDVSVAMGQSSNQIIMLDDEQETALPEMSKDAAAQAIVSRLATLLARSSD</sequence>
<feature type="binding site" evidence="3">
    <location>
        <position position="285"/>
    </location>
    <ligand>
        <name>CTP</name>
        <dbReference type="ChEBI" id="CHEBI:37563"/>
    </ligand>
</feature>
<gene>
    <name evidence="3" type="primary">coaBC</name>
    <name evidence="7" type="ORF">SAMN02746062_00135</name>
</gene>
<comment type="catalytic activity">
    <reaction evidence="3 4">
        <text>N-[(R)-4-phosphopantothenoyl]-L-cysteine + H(+) = (R)-4'-phosphopantetheine + CO2</text>
        <dbReference type="Rhea" id="RHEA:16793"/>
        <dbReference type="ChEBI" id="CHEBI:15378"/>
        <dbReference type="ChEBI" id="CHEBI:16526"/>
        <dbReference type="ChEBI" id="CHEBI:59458"/>
        <dbReference type="ChEBI" id="CHEBI:61723"/>
        <dbReference type="EC" id="4.1.1.36"/>
    </reaction>
</comment>
<comment type="similarity">
    <text evidence="3 4">In the N-terminal section; belongs to the HFCD (homo-oligomeric flavin containing Cys decarboxylase) superfamily.</text>
</comment>
<dbReference type="RefSeq" id="WP_097113212.1">
    <property type="nucleotide sequence ID" value="NZ_CP083931.1"/>
</dbReference>
<reference evidence="7 8" key="1">
    <citation type="submission" date="2017-09" db="EMBL/GenBank/DDBJ databases">
        <authorList>
            <person name="Ehlers B."/>
            <person name="Leendertz F.H."/>
        </authorList>
    </citation>
    <scope>NUCLEOTIDE SEQUENCE [LARGE SCALE GENOMIC DNA]</scope>
    <source>
        <strain evidence="7 8">DSM 16848</strain>
    </source>
</reference>
<dbReference type="Pfam" id="PF04127">
    <property type="entry name" value="DFP"/>
    <property type="match status" value="1"/>
</dbReference>
<dbReference type="GO" id="GO:0004633">
    <property type="term" value="F:phosphopantothenoylcysteine decarboxylase activity"/>
    <property type="evidence" value="ECO:0007669"/>
    <property type="project" value="UniProtKB-UniRule"/>
</dbReference>
<evidence type="ECO:0000256" key="3">
    <source>
        <dbReference type="HAMAP-Rule" id="MF_02225"/>
    </source>
</evidence>
<feature type="binding site" evidence="3">
    <location>
        <position position="321"/>
    </location>
    <ligand>
        <name>CTP</name>
        <dbReference type="ChEBI" id="CHEBI:37563"/>
    </ligand>
</feature>
<protein>
    <recommendedName>
        <fullName evidence="3">Coenzyme A biosynthesis bifunctional protein CoaBC</fullName>
    </recommendedName>
    <alternativeName>
        <fullName evidence="3">DNA/pantothenate metabolism flavoprotein</fullName>
    </alternativeName>
    <alternativeName>
        <fullName evidence="3">Phosphopantothenoylcysteine synthetase/decarboxylase</fullName>
        <shortName evidence="3">PPCS-PPCDC</shortName>
    </alternativeName>
    <domain>
        <recommendedName>
            <fullName evidence="3">Phosphopantothenoylcysteine decarboxylase</fullName>
            <shortName evidence="3">PPC decarboxylase</shortName>
            <shortName evidence="3">PPC-DC</shortName>
            <ecNumber evidence="3">4.1.1.36</ecNumber>
        </recommendedName>
        <alternativeName>
            <fullName evidence="3">CoaC</fullName>
        </alternativeName>
    </domain>
    <domain>
        <recommendedName>
            <fullName evidence="3">Phosphopantothenate--cysteine ligase</fullName>
            <ecNumber evidence="3">6.3.2.5</ecNumber>
        </recommendedName>
        <alternativeName>
            <fullName evidence="3">CoaB</fullName>
        </alternativeName>
        <alternativeName>
            <fullName evidence="3">Phosphopantothenoylcysteine synthetase</fullName>
            <shortName evidence="3">PPC synthetase</shortName>
            <shortName evidence="3">PPC-S</shortName>
        </alternativeName>
    </domain>
</protein>
<keyword evidence="3" id="KW-0511">Multifunctional enzyme</keyword>
<dbReference type="GO" id="GO:0046872">
    <property type="term" value="F:metal ion binding"/>
    <property type="evidence" value="ECO:0007669"/>
    <property type="project" value="UniProtKB-KW"/>
</dbReference>
<comment type="cofactor">
    <cofactor evidence="3">
        <name>Mg(2+)</name>
        <dbReference type="ChEBI" id="CHEBI:18420"/>
    </cofactor>
</comment>
<dbReference type="EC" id="4.1.1.36" evidence="3"/>
<dbReference type="InterPro" id="IPR003382">
    <property type="entry name" value="Flavoprotein"/>
</dbReference>
<name>A0A286E228_9NEIS</name>
<comment type="function">
    <text evidence="3">Catalyzes two sequential steps in the biosynthesis of coenzyme A. In the first step cysteine is conjugated to 4'-phosphopantothenate to form 4-phosphopantothenoylcysteine. In the second step the latter compound is decarboxylated to form 4'-phosphopantotheine.</text>
</comment>
<evidence type="ECO:0000313" key="8">
    <source>
        <dbReference type="Proteomes" id="UP000219669"/>
    </source>
</evidence>
<dbReference type="SUPFAM" id="SSF52507">
    <property type="entry name" value="Homo-oligomeric flavin-containing Cys decarboxylases, HFCD"/>
    <property type="match status" value="1"/>
</dbReference>
<dbReference type="PANTHER" id="PTHR14359">
    <property type="entry name" value="HOMO-OLIGOMERIC FLAVIN CONTAINING CYS DECARBOXYLASE FAMILY"/>
    <property type="match status" value="1"/>
</dbReference>
<feature type="domain" description="DNA/pantothenate metabolism flavoprotein C-terminal" evidence="6">
    <location>
        <begin position="181"/>
        <end position="389"/>
    </location>
</feature>
<feature type="binding site" evidence="3">
    <location>
        <position position="339"/>
    </location>
    <ligand>
        <name>CTP</name>
        <dbReference type="ChEBI" id="CHEBI:37563"/>
    </ligand>
</feature>
<dbReference type="GO" id="GO:0010181">
    <property type="term" value="F:FMN binding"/>
    <property type="evidence" value="ECO:0007669"/>
    <property type="project" value="UniProtKB-UniRule"/>
</dbReference>
<dbReference type="GO" id="GO:0071513">
    <property type="term" value="C:phosphopantothenoylcysteine decarboxylase complex"/>
    <property type="evidence" value="ECO:0007669"/>
    <property type="project" value="TreeGrafter"/>
</dbReference>
<organism evidence="7 8">
    <name type="scientific">Alysiella filiformis DSM 16848</name>
    <dbReference type="NCBI Taxonomy" id="1120981"/>
    <lineage>
        <taxon>Bacteria</taxon>
        <taxon>Pseudomonadati</taxon>
        <taxon>Pseudomonadota</taxon>
        <taxon>Betaproteobacteria</taxon>
        <taxon>Neisseriales</taxon>
        <taxon>Neisseriaceae</taxon>
        <taxon>Alysiella</taxon>
    </lineage>
</organism>
<dbReference type="PANTHER" id="PTHR14359:SF6">
    <property type="entry name" value="PHOSPHOPANTOTHENOYLCYSTEINE DECARBOXYLASE"/>
    <property type="match status" value="1"/>
</dbReference>
<dbReference type="SUPFAM" id="SSF102645">
    <property type="entry name" value="CoaB-like"/>
    <property type="match status" value="1"/>
</dbReference>
<feature type="binding site" evidence="3">
    <location>
        <position position="275"/>
    </location>
    <ligand>
        <name>CTP</name>
        <dbReference type="ChEBI" id="CHEBI:37563"/>
    </ligand>
</feature>
<comment type="pathway">
    <text evidence="3 4">Cofactor biosynthesis; coenzyme A biosynthesis; CoA from (R)-pantothenate: step 2/5.</text>
</comment>
<dbReference type="OrthoDB" id="9802554at2"/>
<keyword evidence="8" id="KW-1185">Reference proteome</keyword>
<comment type="catalytic activity">
    <reaction evidence="3 4">
        <text>(R)-4'-phosphopantothenate + L-cysteine + CTP = N-[(R)-4-phosphopantothenoyl]-L-cysteine + CMP + diphosphate + H(+)</text>
        <dbReference type="Rhea" id="RHEA:19397"/>
        <dbReference type="ChEBI" id="CHEBI:10986"/>
        <dbReference type="ChEBI" id="CHEBI:15378"/>
        <dbReference type="ChEBI" id="CHEBI:33019"/>
        <dbReference type="ChEBI" id="CHEBI:35235"/>
        <dbReference type="ChEBI" id="CHEBI:37563"/>
        <dbReference type="ChEBI" id="CHEBI:59458"/>
        <dbReference type="ChEBI" id="CHEBI:60377"/>
        <dbReference type="EC" id="6.3.2.5"/>
    </reaction>
</comment>
<dbReference type="EMBL" id="OCNF01000001">
    <property type="protein sequence ID" value="SOD64968.1"/>
    <property type="molecule type" value="Genomic_DNA"/>
</dbReference>
<dbReference type="EC" id="6.3.2.5" evidence="3"/>
<evidence type="ECO:0000256" key="2">
    <source>
        <dbReference type="ARBA" id="ARBA00023239"/>
    </source>
</evidence>
<comment type="cofactor">
    <cofactor evidence="3">
        <name>FMN</name>
        <dbReference type="ChEBI" id="CHEBI:58210"/>
    </cofactor>
    <text evidence="3">Binds 1 FMN per subunit.</text>
</comment>
<dbReference type="NCBIfam" id="TIGR00521">
    <property type="entry name" value="coaBC_dfp"/>
    <property type="match status" value="1"/>
</dbReference>
<keyword evidence="3" id="KW-0479">Metal-binding</keyword>
<evidence type="ECO:0000313" key="7">
    <source>
        <dbReference type="EMBL" id="SOD64968.1"/>
    </source>
</evidence>
<dbReference type="GO" id="GO:0015937">
    <property type="term" value="P:coenzyme A biosynthetic process"/>
    <property type="evidence" value="ECO:0007669"/>
    <property type="project" value="UniProtKB-UniRule"/>
</dbReference>
<keyword evidence="3 4" id="KW-0285">Flavoprotein</keyword>
<keyword evidence="3 4" id="KW-0436">Ligase</keyword>
<dbReference type="Proteomes" id="UP000219669">
    <property type="component" value="Unassembled WGS sequence"/>
</dbReference>
<evidence type="ECO:0000256" key="1">
    <source>
        <dbReference type="ARBA" id="ARBA00022793"/>
    </source>
</evidence>
<dbReference type="Gene3D" id="3.40.50.10300">
    <property type="entry name" value="CoaB-like"/>
    <property type="match status" value="1"/>
</dbReference>
<dbReference type="AlphaFoldDB" id="A0A286E228"/>
<dbReference type="GO" id="GO:0004632">
    <property type="term" value="F:phosphopantothenate--cysteine ligase activity"/>
    <property type="evidence" value="ECO:0007669"/>
    <property type="project" value="UniProtKB-UniRule"/>
</dbReference>
<dbReference type="UniPathway" id="UPA00241">
    <property type="reaction ID" value="UER00353"/>
</dbReference>
<feature type="binding site" evidence="3">
    <location>
        <position position="335"/>
    </location>
    <ligand>
        <name>CTP</name>
        <dbReference type="ChEBI" id="CHEBI:37563"/>
    </ligand>
</feature>
<comment type="caution">
    <text evidence="3">Lacks conserved residue(s) required for the propagation of feature annotation.</text>
</comment>
<dbReference type="Gene3D" id="3.40.50.1950">
    <property type="entry name" value="Flavin prenyltransferase-like"/>
    <property type="match status" value="1"/>
</dbReference>
<feature type="region of interest" description="Phosphopantothenoylcysteine decarboxylase" evidence="3">
    <location>
        <begin position="1"/>
        <end position="184"/>
    </location>
</feature>
<comment type="function">
    <text evidence="4">Catalyzes two steps in the biosynthesis of coenzyme A. In the first step cysteine is conjugated to 4'-phosphopantothenate to form 4-phosphopantothenoylcysteine, in the latter compound is decarboxylated to form 4'-phosphopantotheine.</text>
</comment>
<dbReference type="GO" id="GO:0015941">
    <property type="term" value="P:pantothenate catabolic process"/>
    <property type="evidence" value="ECO:0007669"/>
    <property type="project" value="InterPro"/>
</dbReference>
<feature type="region of interest" description="Phosphopantothenate--cysteine ligase" evidence="3">
    <location>
        <begin position="185"/>
        <end position="396"/>
    </location>
</feature>
<accession>A0A286E228</accession>
<keyword evidence="1 3" id="KW-0210">Decarboxylase</keyword>
<dbReference type="InterPro" id="IPR035929">
    <property type="entry name" value="CoaB-like_sf"/>
</dbReference>
<feature type="binding site" evidence="3">
    <location>
        <begin position="303"/>
        <end position="306"/>
    </location>
    <ligand>
        <name>CTP</name>
        <dbReference type="ChEBI" id="CHEBI:37563"/>
    </ligand>
</feature>